<accession>A0AAW2VG46</accession>
<comment type="caution">
    <text evidence="1">The sequence shown here is derived from an EMBL/GenBank/DDBJ whole genome shotgun (WGS) entry which is preliminary data.</text>
</comment>
<dbReference type="InterPro" id="IPR007225">
    <property type="entry name" value="EXOC6/Sec15"/>
</dbReference>
<proteinExistence type="predicted"/>
<dbReference type="GO" id="GO:0006893">
    <property type="term" value="P:Golgi to plasma membrane transport"/>
    <property type="evidence" value="ECO:0007669"/>
    <property type="project" value="TreeGrafter"/>
</dbReference>
<dbReference type="PANTHER" id="PTHR12702:SF0">
    <property type="entry name" value="EXOCYST COMPLEX COMPONENT 6"/>
    <property type="match status" value="1"/>
</dbReference>
<dbReference type="GO" id="GO:0090522">
    <property type="term" value="P:vesicle tethering involved in exocytosis"/>
    <property type="evidence" value="ECO:0007669"/>
    <property type="project" value="InterPro"/>
</dbReference>
<sequence length="61" mass="7115">MNPVIRERNYNALDYKKVASICEKYKDSADGLFGSLSNRAKNQSARKKSMDMLKKRLRDFN</sequence>
<dbReference type="GO" id="GO:0006886">
    <property type="term" value="P:intracellular protein transport"/>
    <property type="evidence" value="ECO:0007669"/>
    <property type="project" value="InterPro"/>
</dbReference>
<dbReference type="PANTHER" id="PTHR12702">
    <property type="entry name" value="SEC15"/>
    <property type="match status" value="1"/>
</dbReference>
<evidence type="ECO:0000313" key="1">
    <source>
        <dbReference type="EMBL" id="KAL0428442.1"/>
    </source>
</evidence>
<reference evidence="1" key="1">
    <citation type="submission" date="2020-06" db="EMBL/GenBank/DDBJ databases">
        <authorList>
            <person name="Li T."/>
            <person name="Hu X."/>
            <person name="Zhang T."/>
            <person name="Song X."/>
            <person name="Zhang H."/>
            <person name="Dai N."/>
            <person name="Sheng W."/>
            <person name="Hou X."/>
            <person name="Wei L."/>
        </authorList>
    </citation>
    <scope>NUCLEOTIDE SEQUENCE</scope>
    <source>
        <strain evidence="1">KEN1</strain>
        <tissue evidence="1">Leaf</tissue>
    </source>
</reference>
<dbReference type="AlphaFoldDB" id="A0AAW2VG46"/>
<organism evidence="1">
    <name type="scientific">Sesamum latifolium</name>
    <dbReference type="NCBI Taxonomy" id="2727402"/>
    <lineage>
        <taxon>Eukaryota</taxon>
        <taxon>Viridiplantae</taxon>
        <taxon>Streptophyta</taxon>
        <taxon>Embryophyta</taxon>
        <taxon>Tracheophyta</taxon>
        <taxon>Spermatophyta</taxon>
        <taxon>Magnoliopsida</taxon>
        <taxon>eudicotyledons</taxon>
        <taxon>Gunneridae</taxon>
        <taxon>Pentapetalae</taxon>
        <taxon>asterids</taxon>
        <taxon>lamiids</taxon>
        <taxon>Lamiales</taxon>
        <taxon>Pedaliaceae</taxon>
        <taxon>Sesamum</taxon>
    </lineage>
</organism>
<reference evidence="1" key="2">
    <citation type="journal article" date="2024" name="Plant">
        <title>Genomic evolution and insights into agronomic trait innovations of Sesamum species.</title>
        <authorList>
            <person name="Miao H."/>
            <person name="Wang L."/>
            <person name="Qu L."/>
            <person name="Liu H."/>
            <person name="Sun Y."/>
            <person name="Le M."/>
            <person name="Wang Q."/>
            <person name="Wei S."/>
            <person name="Zheng Y."/>
            <person name="Lin W."/>
            <person name="Duan Y."/>
            <person name="Cao H."/>
            <person name="Xiong S."/>
            <person name="Wang X."/>
            <person name="Wei L."/>
            <person name="Li C."/>
            <person name="Ma Q."/>
            <person name="Ju M."/>
            <person name="Zhao R."/>
            <person name="Li G."/>
            <person name="Mu C."/>
            <person name="Tian Q."/>
            <person name="Mei H."/>
            <person name="Zhang T."/>
            <person name="Gao T."/>
            <person name="Zhang H."/>
        </authorList>
    </citation>
    <scope>NUCLEOTIDE SEQUENCE</scope>
    <source>
        <strain evidence="1">KEN1</strain>
    </source>
</reference>
<dbReference type="EMBL" id="JACGWN010000010">
    <property type="protein sequence ID" value="KAL0428442.1"/>
    <property type="molecule type" value="Genomic_DNA"/>
</dbReference>
<dbReference type="GO" id="GO:0016020">
    <property type="term" value="C:membrane"/>
    <property type="evidence" value="ECO:0007669"/>
    <property type="project" value="TreeGrafter"/>
</dbReference>
<dbReference type="GO" id="GO:0000145">
    <property type="term" value="C:exocyst"/>
    <property type="evidence" value="ECO:0007669"/>
    <property type="project" value="TreeGrafter"/>
</dbReference>
<gene>
    <name evidence="1" type="ORF">Slati_3019000</name>
</gene>
<protein>
    <submittedName>
        <fullName evidence="1">Exocyst complex component SEC15A</fullName>
    </submittedName>
</protein>
<name>A0AAW2VG46_9LAMI</name>